<sequence>MLELFTINVDEWDVVPESAGGHLYRWFDIERFWARDLSHLTSRFARQFVARTVILFLNLTHERSEFVTPKRYDFSSLARS</sequence>
<evidence type="ECO:0000313" key="1">
    <source>
        <dbReference type="EMBL" id="MBE9039662.1"/>
    </source>
</evidence>
<protein>
    <submittedName>
        <fullName evidence="1">Uncharacterized protein</fullName>
    </submittedName>
</protein>
<evidence type="ECO:0000313" key="2">
    <source>
        <dbReference type="Proteomes" id="UP000621799"/>
    </source>
</evidence>
<organism evidence="1 2">
    <name type="scientific">Zarconia navalis LEGE 11467</name>
    <dbReference type="NCBI Taxonomy" id="1828826"/>
    <lineage>
        <taxon>Bacteria</taxon>
        <taxon>Bacillati</taxon>
        <taxon>Cyanobacteriota</taxon>
        <taxon>Cyanophyceae</taxon>
        <taxon>Oscillatoriophycideae</taxon>
        <taxon>Oscillatoriales</taxon>
        <taxon>Oscillatoriales incertae sedis</taxon>
        <taxon>Zarconia</taxon>
        <taxon>Zarconia navalis</taxon>
    </lineage>
</organism>
<proteinExistence type="predicted"/>
<gene>
    <name evidence="1" type="ORF">IQ235_02485</name>
</gene>
<dbReference type="RefSeq" id="WP_264319921.1">
    <property type="nucleotide sequence ID" value="NZ_JADEXN010000023.1"/>
</dbReference>
<keyword evidence="2" id="KW-1185">Reference proteome</keyword>
<reference evidence="1" key="1">
    <citation type="submission" date="2020-10" db="EMBL/GenBank/DDBJ databases">
        <authorList>
            <person name="Castelo-Branco R."/>
            <person name="Eusebio N."/>
            <person name="Adriana R."/>
            <person name="Vieira A."/>
            <person name="Brugerolle De Fraissinette N."/>
            <person name="Rezende De Castro R."/>
            <person name="Schneider M.P."/>
            <person name="Vasconcelos V."/>
            <person name="Leao P.N."/>
        </authorList>
    </citation>
    <scope>NUCLEOTIDE SEQUENCE</scope>
    <source>
        <strain evidence="1">LEGE 11467</strain>
    </source>
</reference>
<dbReference type="AlphaFoldDB" id="A0A928VVT8"/>
<accession>A0A928VVT8</accession>
<dbReference type="Proteomes" id="UP000621799">
    <property type="component" value="Unassembled WGS sequence"/>
</dbReference>
<name>A0A928VVT8_9CYAN</name>
<comment type="caution">
    <text evidence="1">The sequence shown here is derived from an EMBL/GenBank/DDBJ whole genome shotgun (WGS) entry which is preliminary data.</text>
</comment>
<dbReference type="EMBL" id="JADEXN010000023">
    <property type="protein sequence ID" value="MBE9039662.1"/>
    <property type="molecule type" value="Genomic_DNA"/>
</dbReference>